<evidence type="ECO:0000256" key="3">
    <source>
        <dbReference type="SAM" id="Phobius"/>
    </source>
</evidence>
<gene>
    <name evidence="4" type="ordered locus">Rcas_1156</name>
</gene>
<name>A7NIF3_ROSCS</name>
<feature type="transmembrane region" description="Helical" evidence="3">
    <location>
        <begin position="7"/>
        <end position="26"/>
    </location>
</feature>
<dbReference type="PANTHER" id="PTHR44196">
    <property type="entry name" value="DEHYDROGENASE/REDUCTASE SDR FAMILY MEMBER 7B"/>
    <property type="match status" value="1"/>
</dbReference>
<protein>
    <submittedName>
        <fullName evidence="4">Short-chain dehydrogenase/reductase SDR</fullName>
    </submittedName>
</protein>
<dbReference type="KEGG" id="rca:Rcas_1156"/>
<dbReference type="STRING" id="383372.Rcas_1156"/>
<dbReference type="HOGENOM" id="CLU_010194_2_1_0"/>
<reference evidence="4 5" key="1">
    <citation type="submission" date="2007-08" db="EMBL/GenBank/DDBJ databases">
        <title>Complete sequence of Roseiflexus castenholzii DSM 13941.</title>
        <authorList>
            <consortium name="US DOE Joint Genome Institute"/>
            <person name="Copeland A."/>
            <person name="Lucas S."/>
            <person name="Lapidus A."/>
            <person name="Barry K."/>
            <person name="Glavina del Rio T."/>
            <person name="Dalin E."/>
            <person name="Tice H."/>
            <person name="Pitluck S."/>
            <person name="Thompson L.S."/>
            <person name="Brettin T."/>
            <person name="Bruce D."/>
            <person name="Detter J.C."/>
            <person name="Han C."/>
            <person name="Tapia R."/>
            <person name="Schmutz J."/>
            <person name="Larimer F."/>
            <person name="Land M."/>
            <person name="Hauser L."/>
            <person name="Kyrpides N."/>
            <person name="Mikhailova N."/>
            <person name="Bryant D.A."/>
            <person name="Hanada S."/>
            <person name="Tsukatani Y."/>
            <person name="Richardson P."/>
        </authorList>
    </citation>
    <scope>NUCLEOTIDE SEQUENCE [LARGE SCALE GENOMIC DNA]</scope>
    <source>
        <strain evidence="5">DSM 13941 / HLO8</strain>
    </source>
</reference>
<dbReference type="InterPro" id="IPR002347">
    <property type="entry name" value="SDR_fam"/>
</dbReference>
<proteinExistence type="inferred from homology"/>
<dbReference type="PRINTS" id="PR00081">
    <property type="entry name" value="GDHRDH"/>
</dbReference>
<comment type="similarity">
    <text evidence="1">Belongs to the short-chain dehydrogenases/reductases (SDR) family.</text>
</comment>
<dbReference type="PANTHER" id="PTHR44196:SF1">
    <property type="entry name" value="DEHYDROGENASE_REDUCTASE SDR FAMILY MEMBER 7B"/>
    <property type="match status" value="1"/>
</dbReference>
<dbReference type="Proteomes" id="UP000000263">
    <property type="component" value="Chromosome"/>
</dbReference>
<dbReference type="Pfam" id="PF00106">
    <property type="entry name" value="adh_short"/>
    <property type="match status" value="1"/>
</dbReference>
<dbReference type="GO" id="GO:0016491">
    <property type="term" value="F:oxidoreductase activity"/>
    <property type="evidence" value="ECO:0007669"/>
    <property type="project" value="UniProtKB-KW"/>
</dbReference>
<dbReference type="OrthoDB" id="161728at2"/>
<feature type="transmembrane region" description="Helical" evidence="3">
    <location>
        <begin position="242"/>
        <end position="263"/>
    </location>
</feature>
<sequence>MRNIQKTIVLITGASYGIGAATARAFGRRGAHVLLLARTQSALEDVARDIRASGGAASVYPVDLTDARAVEEVAQQVLAAFGPPDILLSNAGAGRWLFIDETTPDEAVAMMAMPYFAAFSITRAFLPSMRARGRGHLAYVNSPASLVAWPGAAAYTAARWALRGFVEALRAELHGTRLRVTTIIPGLVATTYFEHNPGVLERVPGLARRLLPVLTADQAAAAIVRGIEHGRREIVLPGMLRLLYAAYAIAPGLVQYLTILTGARHDRRP</sequence>
<keyword evidence="3" id="KW-1133">Transmembrane helix</keyword>
<dbReference type="InterPro" id="IPR036291">
    <property type="entry name" value="NAD(P)-bd_dom_sf"/>
</dbReference>
<keyword evidence="3" id="KW-0812">Transmembrane</keyword>
<keyword evidence="5" id="KW-1185">Reference proteome</keyword>
<dbReference type="AlphaFoldDB" id="A7NIF3"/>
<organism evidence="4 5">
    <name type="scientific">Roseiflexus castenholzii (strain DSM 13941 / HLO8)</name>
    <dbReference type="NCBI Taxonomy" id="383372"/>
    <lineage>
        <taxon>Bacteria</taxon>
        <taxon>Bacillati</taxon>
        <taxon>Chloroflexota</taxon>
        <taxon>Chloroflexia</taxon>
        <taxon>Chloroflexales</taxon>
        <taxon>Roseiflexineae</taxon>
        <taxon>Roseiflexaceae</taxon>
        <taxon>Roseiflexus</taxon>
    </lineage>
</organism>
<evidence type="ECO:0000313" key="4">
    <source>
        <dbReference type="EMBL" id="ABU57253.1"/>
    </source>
</evidence>
<dbReference type="GO" id="GO:0016020">
    <property type="term" value="C:membrane"/>
    <property type="evidence" value="ECO:0007669"/>
    <property type="project" value="TreeGrafter"/>
</dbReference>
<keyword evidence="2" id="KW-0560">Oxidoreductase</keyword>
<evidence type="ECO:0000256" key="2">
    <source>
        <dbReference type="ARBA" id="ARBA00023002"/>
    </source>
</evidence>
<dbReference type="Gene3D" id="3.40.50.720">
    <property type="entry name" value="NAD(P)-binding Rossmann-like Domain"/>
    <property type="match status" value="1"/>
</dbReference>
<dbReference type="SUPFAM" id="SSF51735">
    <property type="entry name" value="NAD(P)-binding Rossmann-fold domains"/>
    <property type="match status" value="1"/>
</dbReference>
<feature type="transmembrane region" description="Helical" evidence="3">
    <location>
        <begin position="107"/>
        <end position="126"/>
    </location>
</feature>
<evidence type="ECO:0000313" key="5">
    <source>
        <dbReference type="Proteomes" id="UP000000263"/>
    </source>
</evidence>
<accession>A7NIF3</accession>
<keyword evidence="3" id="KW-0472">Membrane</keyword>
<dbReference type="RefSeq" id="WP_012119683.1">
    <property type="nucleotide sequence ID" value="NC_009767.1"/>
</dbReference>
<dbReference type="eggNOG" id="COG0300">
    <property type="taxonomic scope" value="Bacteria"/>
</dbReference>
<evidence type="ECO:0000256" key="1">
    <source>
        <dbReference type="ARBA" id="ARBA00006484"/>
    </source>
</evidence>
<dbReference type="EMBL" id="CP000804">
    <property type="protein sequence ID" value="ABU57253.1"/>
    <property type="molecule type" value="Genomic_DNA"/>
</dbReference>